<comment type="similarity">
    <text evidence="1">Belongs to the glutaredoxin family.</text>
</comment>
<evidence type="ECO:0000256" key="3">
    <source>
        <dbReference type="ARBA" id="ARBA00022982"/>
    </source>
</evidence>
<dbReference type="GO" id="GO:0015035">
    <property type="term" value="F:protein-disulfide reductase activity"/>
    <property type="evidence" value="ECO:0007669"/>
    <property type="project" value="TreeGrafter"/>
</dbReference>
<protein>
    <recommendedName>
        <fullName evidence="6">Glutaredoxin domain-containing protein</fullName>
    </recommendedName>
</protein>
<proteinExistence type="inferred from homology"/>
<evidence type="ECO:0000259" key="6">
    <source>
        <dbReference type="Pfam" id="PF00462"/>
    </source>
</evidence>
<reference evidence="7" key="1">
    <citation type="journal article" date="2014" name="Int. J. Syst. Evol. Microbiol.">
        <title>Complete genome sequence of Corynebacterium casei LMG S-19264T (=DSM 44701T), isolated from a smear-ripened cheese.</title>
        <authorList>
            <consortium name="US DOE Joint Genome Institute (JGI-PGF)"/>
            <person name="Walter F."/>
            <person name="Albersmeier A."/>
            <person name="Kalinowski J."/>
            <person name="Ruckert C."/>
        </authorList>
    </citation>
    <scope>NUCLEOTIDE SEQUENCE</scope>
    <source>
        <strain evidence="7">CGMCC 1.15254</strain>
    </source>
</reference>
<dbReference type="EMBL" id="BMHV01000010">
    <property type="protein sequence ID" value="GGF63816.1"/>
    <property type="molecule type" value="Genomic_DNA"/>
</dbReference>
<dbReference type="SUPFAM" id="SSF52833">
    <property type="entry name" value="Thioredoxin-like"/>
    <property type="match status" value="1"/>
</dbReference>
<evidence type="ECO:0000256" key="2">
    <source>
        <dbReference type="ARBA" id="ARBA00022448"/>
    </source>
</evidence>
<dbReference type="InterPro" id="IPR014025">
    <property type="entry name" value="Glutaredoxin_subgr"/>
</dbReference>
<evidence type="ECO:0000313" key="8">
    <source>
        <dbReference type="Proteomes" id="UP000632498"/>
    </source>
</evidence>
<organism evidence="7 8">
    <name type="scientific">Terasakiella brassicae</name>
    <dbReference type="NCBI Taxonomy" id="1634917"/>
    <lineage>
        <taxon>Bacteria</taxon>
        <taxon>Pseudomonadati</taxon>
        <taxon>Pseudomonadota</taxon>
        <taxon>Alphaproteobacteria</taxon>
        <taxon>Rhodospirillales</taxon>
        <taxon>Terasakiellaceae</taxon>
        <taxon>Terasakiella</taxon>
    </lineage>
</organism>
<dbReference type="PANTHER" id="PTHR46679:SF1">
    <property type="entry name" value="GLUTAREDOXIN-2, MITOCHONDRIAL"/>
    <property type="match status" value="1"/>
</dbReference>
<keyword evidence="4" id="KW-1015">Disulfide bond</keyword>
<dbReference type="Proteomes" id="UP000632498">
    <property type="component" value="Unassembled WGS sequence"/>
</dbReference>
<evidence type="ECO:0000313" key="7">
    <source>
        <dbReference type="EMBL" id="GGF63816.1"/>
    </source>
</evidence>
<feature type="domain" description="Glutaredoxin" evidence="6">
    <location>
        <begin position="3"/>
        <end position="62"/>
    </location>
</feature>
<sequence>MGVEIYTKDSCMFCKKAKEMFQENGIPYQEHDVSTVAKFKAMQDRITGAKTVPQIIIDGHLIGGFEVLDAHKEAIFAKLKKTRASG</sequence>
<evidence type="ECO:0000256" key="4">
    <source>
        <dbReference type="ARBA" id="ARBA00023157"/>
    </source>
</evidence>
<evidence type="ECO:0000256" key="5">
    <source>
        <dbReference type="ARBA" id="ARBA00023284"/>
    </source>
</evidence>
<dbReference type="PROSITE" id="PS51354">
    <property type="entry name" value="GLUTAREDOXIN_2"/>
    <property type="match status" value="1"/>
</dbReference>
<comment type="caution">
    <text evidence="7">The sequence shown here is derived from an EMBL/GenBank/DDBJ whole genome shotgun (WGS) entry which is preliminary data.</text>
</comment>
<dbReference type="AlphaFoldDB" id="A0A917FD43"/>
<keyword evidence="5" id="KW-0676">Redox-active center</keyword>
<dbReference type="RefSeq" id="WP_188663888.1">
    <property type="nucleotide sequence ID" value="NZ_BMHV01000010.1"/>
</dbReference>
<keyword evidence="8" id="KW-1185">Reference proteome</keyword>
<name>A0A917FD43_9PROT</name>
<dbReference type="Pfam" id="PF00462">
    <property type="entry name" value="Glutaredoxin"/>
    <property type="match status" value="1"/>
</dbReference>
<reference evidence="7" key="2">
    <citation type="submission" date="2020-09" db="EMBL/GenBank/DDBJ databases">
        <authorList>
            <person name="Sun Q."/>
            <person name="Zhou Y."/>
        </authorList>
    </citation>
    <scope>NUCLEOTIDE SEQUENCE</scope>
    <source>
        <strain evidence="7">CGMCC 1.15254</strain>
    </source>
</reference>
<keyword evidence="3" id="KW-0249">Electron transport</keyword>
<gene>
    <name evidence="7" type="ORF">GCM10011332_17300</name>
</gene>
<keyword evidence="2" id="KW-0813">Transport</keyword>
<dbReference type="Gene3D" id="3.40.30.10">
    <property type="entry name" value="Glutaredoxin"/>
    <property type="match status" value="1"/>
</dbReference>
<dbReference type="PRINTS" id="PR00160">
    <property type="entry name" value="GLUTAREDOXIN"/>
</dbReference>
<evidence type="ECO:0000256" key="1">
    <source>
        <dbReference type="ARBA" id="ARBA00007787"/>
    </source>
</evidence>
<accession>A0A917FD43</accession>
<dbReference type="PANTHER" id="PTHR46679">
    <property type="match status" value="1"/>
</dbReference>
<dbReference type="InterPro" id="IPR002109">
    <property type="entry name" value="Glutaredoxin"/>
</dbReference>
<dbReference type="InterPro" id="IPR036249">
    <property type="entry name" value="Thioredoxin-like_sf"/>
</dbReference>